<evidence type="ECO:0000256" key="5">
    <source>
        <dbReference type="SAM" id="Phobius"/>
    </source>
</evidence>
<accession>A0A4Q7M016</accession>
<comment type="caution">
    <text evidence="6">The sequence shown here is derived from an EMBL/GenBank/DDBJ whole genome shotgun (WGS) entry which is preliminary data.</text>
</comment>
<feature type="transmembrane region" description="Helical" evidence="5">
    <location>
        <begin position="43"/>
        <end position="64"/>
    </location>
</feature>
<dbReference type="Pfam" id="PF02361">
    <property type="entry name" value="CbiQ"/>
    <property type="match status" value="1"/>
</dbReference>
<reference evidence="6 7" key="1">
    <citation type="submission" date="2019-02" db="EMBL/GenBank/DDBJ databases">
        <title>Sequencing the genomes of 1000 actinobacteria strains.</title>
        <authorList>
            <person name="Klenk H.-P."/>
        </authorList>
    </citation>
    <scope>NUCLEOTIDE SEQUENCE [LARGE SCALE GENOMIC DNA]</scope>
    <source>
        <strain evidence="6 7">DSM 16932</strain>
    </source>
</reference>
<dbReference type="Proteomes" id="UP000293852">
    <property type="component" value="Unassembled WGS sequence"/>
</dbReference>
<dbReference type="AlphaFoldDB" id="A0A4Q7M016"/>
<keyword evidence="4 5" id="KW-0472">Membrane</keyword>
<keyword evidence="7" id="KW-1185">Reference proteome</keyword>
<sequence>MWALGAAAAVSLTTHALLSVLVAAVAGAVALRRRPADGARRTWWLYAGLGAAIVVVRVVFQALLGVNRSGAVLFTLPRVPLPDWAAGIRLGGPVTTDGLALALGDGARLAAIVMCVGAAAVLASPRRALRTVPAALGEVTTALAIALTVAPQLLDSAARVRRARRLRGGPPGRLRLMRTVVLPVFGDAVDRSVSIAAAMEARGYGATLDARRVPPATTALTATALALLGFGAFAVLGLPGAGATGTACLVAGTACAAGAVTLARRRLAVTRYRPTEWTRVEWALAATGAATFAVAAWALATATSVMRPTTPPWPAPTLAMLAVPALAASALLWTPAPAPEATR</sequence>
<dbReference type="GO" id="GO:0005886">
    <property type="term" value="C:plasma membrane"/>
    <property type="evidence" value="ECO:0007669"/>
    <property type="project" value="TreeGrafter"/>
</dbReference>
<feature type="transmembrane region" description="Helical" evidence="5">
    <location>
        <begin position="6"/>
        <end position="31"/>
    </location>
</feature>
<evidence type="ECO:0000256" key="2">
    <source>
        <dbReference type="ARBA" id="ARBA00022692"/>
    </source>
</evidence>
<gene>
    <name evidence="6" type="ORF">EV386_0288</name>
</gene>
<feature type="transmembrane region" description="Helical" evidence="5">
    <location>
        <begin position="244"/>
        <end position="262"/>
    </location>
</feature>
<keyword evidence="3 5" id="KW-1133">Transmembrane helix</keyword>
<feature type="transmembrane region" description="Helical" evidence="5">
    <location>
        <begin position="313"/>
        <end position="333"/>
    </location>
</feature>
<name>A0A4Q7M016_9MICO</name>
<evidence type="ECO:0000313" key="7">
    <source>
        <dbReference type="Proteomes" id="UP000293852"/>
    </source>
</evidence>
<evidence type="ECO:0000256" key="4">
    <source>
        <dbReference type="ARBA" id="ARBA00023136"/>
    </source>
</evidence>
<proteinExistence type="predicted"/>
<feature type="transmembrane region" description="Helical" evidence="5">
    <location>
        <begin position="219"/>
        <end position="238"/>
    </location>
</feature>
<organism evidence="6 7">
    <name type="scientific">Xylanimonas ulmi</name>
    <dbReference type="NCBI Taxonomy" id="228973"/>
    <lineage>
        <taxon>Bacteria</taxon>
        <taxon>Bacillati</taxon>
        <taxon>Actinomycetota</taxon>
        <taxon>Actinomycetes</taxon>
        <taxon>Micrococcales</taxon>
        <taxon>Promicromonosporaceae</taxon>
        <taxon>Xylanimonas</taxon>
    </lineage>
</organism>
<evidence type="ECO:0000313" key="6">
    <source>
        <dbReference type="EMBL" id="RZS60047.1"/>
    </source>
</evidence>
<comment type="subcellular location">
    <subcellularLocation>
        <location evidence="1">Membrane</location>
        <topology evidence="1">Multi-pass membrane protein</topology>
    </subcellularLocation>
</comment>
<dbReference type="EMBL" id="SGWX01000001">
    <property type="protein sequence ID" value="RZS60047.1"/>
    <property type="molecule type" value="Genomic_DNA"/>
</dbReference>
<evidence type="ECO:0000256" key="1">
    <source>
        <dbReference type="ARBA" id="ARBA00004141"/>
    </source>
</evidence>
<feature type="transmembrane region" description="Helical" evidence="5">
    <location>
        <begin position="282"/>
        <end position="301"/>
    </location>
</feature>
<keyword evidence="2 5" id="KW-0812">Transmembrane</keyword>
<evidence type="ECO:0000256" key="3">
    <source>
        <dbReference type="ARBA" id="ARBA00022989"/>
    </source>
</evidence>
<protein>
    <submittedName>
        <fullName evidence="6">Energy-coupling factor transport system permease protein</fullName>
    </submittedName>
</protein>
<feature type="transmembrane region" description="Helical" evidence="5">
    <location>
        <begin position="106"/>
        <end position="123"/>
    </location>
</feature>
<dbReference type="InterPro" id="IPR003339">
    <property type="entry name" value="ABC/ECF_trnsptr_transmembrane"/>
</dbReference>
<dbReference type="PANTHER" id="PTHR33514:SF15">
    <property type="entry name" value="COBALT TRANSPORT PROTEIN"/>
    <property type="match status" value="1"/>
</dbReference>
<dbReference type="PANTHER" id="PTHR33514">
    <property type="entry name" value="PROTEIN ABCI12, CHLOROPLASTIC"/>
    <property type="match status" value="1"/>
</dbReference>